<reference evidence="3" key="1">
    <citation type="submission" date="2022-11" db="UniProtKB">
        <authorList>
            <consortium name="WormBaseParasite"/>
        </authorList>
    </citation>
    <scope>IDENTIFICATION</scope>
</reference>
<sequence>MEKRQKEYADTILILQNEKKTLKAEVEDATRALQKSNEALKNEQKLKNEMAAKILECQTQITRLKETVAEQKEQINVMEKIQKEASELLIIDPTQTCNLADVIVNNKIAYERLNGKVLLVDDLQYSDGKWSVWSKVHKYPISFEHSDFKIFPQFEFDVTNNQNLSSVLNRIVCSNLKDLYLFKITIPFCDYKKLTGNKISCLYLYDLIVYDEYGIKVKIDKLWKEIKNVKSLTHKFTDNESMHEIAQKLAELAPFPNLKWLYLENVQDGFDLQAFYQFLIKNTKVACTIKCSGESLKQMKKARKEMPKLPKGHYFHIVEYK</sequence>
<protein>
    <submittedName>
        <fullName evidence="3">Uncharacterized protein</fullName>
    </submittedName>
</protein>
<feature type="coiled-coil region" evidence="1">
    <location>
        <begin position="12"/>
        <end position="81"/>
    </location>
</feature>
<keyword evidence="2" id="KW-1185">Reference proteome</keyword>
<proteinExistence type="predicted"/>
<keyword evidence="1" id="KW-0175">Coiled coil</keyword>
<organism evidence="2 3">
    <name type="scientific">Panagrolaimus davidi</name>
    <dbReference type="NCBI Taxonomy" id="227884"/>
    <lineage>
        <taxon>Eukaryota</taxon>
        <taxon>Metazoa</taxon>
        <taxon>Ecdysozoa</taxon>
        <taxon>Nematoda</taxon>
        <taxon>Chromadorea</taxon>
        <taxon>Rhabditida</taxon>
        <taxon>Tylenchina</taxon>
        <taxon>Panagrolaimomorpha</taxon>
        <taxon>Panagrolaimoidea</taxon>
        <taxon>Panagrolaimidae</taxon>
        <taxon>Panagrolaimus</taxon>
    </lineage>
</organism>
<evidence type="ECO:0000256" key="1">
    <source>
        <dbReference type="SAM" id="Coils"/>
    </source>
</evidence>
<dbReference type="Proteomes" id="UP000887578">
    <property type="component" value="Unplaced"/>
</dbReference>
<accession>A0A914QAJ4</accession>
<name>A0A914QAJ4_9BILA</name>
<dbReference type="WBParaSite" id="PDA_v2.g24192.t1">
    <property type="protein sequence ID" value="PDA_v2.g24192.t1"/>
    <property type="gene ID" value="PDA_v2.g24192"/>
</dbReference>
<dbReference type="AlphaFoldDB" id="A0A914QAJ4"/>
<evidence type="ECO:0000313" key="3">
    <source>
        <dbReference type="WBParaSite" id="PDA_v2.g24192.t1"/>
    </source>
</evidence>
<evidence type="ECO:0000313" key="2">
    <source>
        <dbReference type="Proteomes" id="UP000887578"/>
    </source>
</evidence>